<keyword evidence="2" id="KW-1133">Transmembrane helix</keyword>
<comment type="caution">
    <text evidence="3">The sequence shown here is derived from an EMBL/GenBank/DDBJ whole genome shotgun (WGS) entry which is preliminary data.</text>
</comment>
<feature type="transmembrane region" description="Helical" evidence="2">
    <location>
        <begin position="457"/>
        <end position="481"/>
    </location>
</feature>
<proteinExistence type="predicted"/>
<reference evidence="3" key="1">
    <citation type="submission" date="2022-01" db="EMBL/GenBank/DDBJ databases">
        <title>Genome Sequence Resource for Two Populations of Ditylenchus destructor, the Migratory Endoparasitic Phytonematode.</title>
        <authorList>
            <person name="Zhang H."/>
            <person name="Lin R."/>
            <person name="Xie B."/>
        </authorList>
    </citation>
    <scope>NUCLEOTIDE SEQUENCE</scope>
    <source>
        <strain evidence="3">BazhouSP</strain>
    </source>
</reference>
<evidence type="ECO:0000256" key="1">
    <source>
        <dbReference type="SAM" id="Coils"/>
    </source>
</evidence>
<dbReference type="SUPFAM" id="SSF81321">
    <property type="entry name" value="Family A G protein-coupled receptor-like"/>
    <property type="match status" value="1"/>
</dbReference>
<keyword evidence="1" id="KW-0175">Coiled coil</keyword>
<dbReference type="AlphaFoldDB" id="A0AAD4QYI1"/>
<evidence type="ECO:0000313" key="4">
    <source>
        <dbReference type="Proteomes" id="UP001201812"/>
    </source>
</evidence>
<dbReference type="Pfam" id="PF10326">
    <property type="entry name" value="7TM_GPCR_Str"/>
    <property type="match status" value="1"/>
</dbReference>
<protein>
    <submittedName>
        <fullName evidence="3">Serpentine type 7TM GPCR chemoreceptor str domain-containing protein</fullName>
    </submittedName>
</protein>
<keyword evidence="4" id="KW-1185">Reference proteome</keyword>
<dbReference type="InterPro" id="IPR019428">
    <property type="entry name" value="7TM_GPCR_serpentine_rcpt_Str"/>
</dbReference>
<accession>A0AAD4QYI1</accession>
<evidence type="ECO:0000313" key="3">
    <source>
        <dbReference type="EMBL" id="KAI1704005.1"/>
    </source>
</evidence>
<feature type="transmembrane region" description="Helical" evidence="2">
    <location>
        <begin position="535"/>
        <end position="556"/>
    </location>
</feature>
<feature type="transmembrane region" description="Helical" evidence="2">
    <location>
        <begin position="394"/>
        <end position="414"/>
    </location>
</feature>
<organism evidence="3 4">
    <name type="scientific">Ditylenchus destructor</name>
    <dbReference type="NCBI Taxonomy" id="166010"/>
    <lineage>
        <taxon>Eukaryota</taxon>
        <taxon>Metazoa</taxon>
        <taxon>Ecdysozoa</taxon>
        <taxon>Nematoda</taxon>
        <taxon>Chromadorea</taxon>
        <taxon>Rhabditida</taxon>
        <taxon>Tylenchina</taxon>
        <taxon>Tylenchomorpha</taxon>
        <taxon>Sphaerularioidea</taxon>
        <taxon>Anguinidae</taxon>
        <taxon>Anguininae</taxon>
        <taxon>Ditylenchus</taxon>
    </lineage>
</organism>
<dbReference type="EMBL" id="JAKKPZ010000073">
    <property type="protein sequence ID" value="KAI1704005.1"/>
    <property type="molecule type" value="Genomic_DNA"/>
</dbReference>
<name>A0AAD4QYI1_9BILA</name>
<feature type="transmembrane region" description="Helical" evidence="2">
    <location>
        <begin position="502"/>
        <end position="523"/>
    </location>
</feature>
<keyword evidence="2" id="KW-0472">Membrane</keyword>
<feature type="transmembrane region" description="Helical" evidence="2">
    <location>
        <begin position="355"/>
        <end position="373"/>
    </location>
</feature>
<dbReference type="Proteomes" id="UP001201812">
    <property type="component" value="Unassembled WGS sequence"/>
</dbReference>
<feature type="coiled-coil region" evidence="1">
    <location>
        <begin position="209"/>
        <end position="269"/>
    </location>
</feature>
<keyword evidence="2" id="KW-0812">Transmembrane</keyword>
<evidence type="ECO:0000256" key="2">
    <source>
        <dbReference type="SAM" id="Phobius"/>
    </source>
</evidence>
<sequence>MEALKALNGNMGDIATIIKTKASSIFKNEKITDKFAAFANLVRNAEKLINLHKQRTNPEQQQNYQKFHEILGKIKKQIDKFLPKVESAVKQRNDESRIEFETKLNEMMTEFGEALKSYQYIKGIFEKHKLAESLDEENLEVALNNGTNILVEIKNLVVAVIRDQLDEKEREQIFSSSKTLYSYGVGNIKWALNEFVRNVGKSCPGFGSVANLVQDLNRYQKKHETEEMKRRRDGAKAIMSHTTDAREKVDKLRTKLTGEELRYKNAEDLENLIKSASDLGDSLGKLENLVTDDKNVGGPKAKPAQHPGTHHFAIHEQLAVPARDSGLARAFVAVGNDGIFYTFGFFNDVFKNAPMVTHIIFTTWFFSISLFTFSPSMQFLYRYLVLCRDWKPSYCLYTGLYSSLVLFLISFFILTNREVYVSRTSNALYREYILTDNPANVDLVVVNLTSSNTWTTLITGIAIVASISIVVVCGFKIWLHLRRHFLLVSDSNKNNQRLQRQVNYVLFTQGAMTIGKLITNFLNNFLNLKPEYMSFLTQCLVLLIMIVNPLLTLLLVDTYRRAILNLFLRKSAIIHIKGNVLITIVEKV</sequence>
<gene>
    <name evidence="3" type="ORF">DdX_14506</name>
</gene>